<feature type="transmembrane region" description="Helical" evidence="1">
    <location>
        <begin position="44"/>
        <end position="67"/>
    </location>
</feature>
<keyword evidence="3" id="KW-1185">Reference proteome</keyword>
<feature type="transmembrane region" description="Helical" evidence="1">
    <location>
        <begin position="109"/>
        <end position="132"/>
    </location>
</feature>
<dbReference type="AlphaFoldDB" id="A0A6B2H6U0"/>
<sequence length="153" mass="17428">MQRRIIHFFLITTALATVILFYYMDKRVIYKAYENRSALGEITMYLLGLSILLQALTHLVLAVINTIKLIQKKDARYKHRLYCLGLGLGFAGTWFVVMRKLANNGTEDFFWGPLDTGLVFIGICACIVNFLYLKTTHTNKTKAAITKQESVIA</sequence>
<accession>A0A6B2H6U0</accession>
<reference evidence="2 3" key="1">
    <citation type="submission" date="2020-01" db="EMBL/GenBank/DDBJ databases">
        <authorList>
            <person name="Kim M.K."/>
        </authorList>
    </citation>
    <scope>NUCLEOTIDE SEQUENCE [LARGE SCALE GENOMIC DNA]</scope>
    <source>
        <strain evidence="2 3">BT213</strain>
    </source>
</reference>
<dbReference type="RefSeq" id="WP_162346170.1">
    <property type="nucleotide sequence ID" value="NZ_JAAEAA010000010.1"/>
</dbReference>
<comment type="caution">
    <text evidence="2">The sequence shown here is derived from an EMBL/GenBank/DDBJ whole genome shotgun (WGS) entry which is preliminary data.</text>
</comment>
<organism evidence="2 3">
    <name type="scientific">Pontibacter fetidus</name>
    <dbReference type="NCBI Taxonomy" id="2700082"/>
    <lineage>
        <taxon>Bacteria</taxon>
        <taxon>Pseudomonadati</taxon>
        <taxon>Bacteroidota</taxon>
        <taxon>Cytophagia</taxon>
        <taxon>Cytophagales</taxon>
        <taxon>Hymenobacteraceae</taxon>
        <taxon>Pontibacter</taxon>
    </lineage>
</organism>
<dbReference type="EMBL" id="JAAEAA010000010">
    <property type="protein sequence ID" value="NDK56107.1"/>
    <property type="molecule type" value="Genomic_DNA"/>
</dbReference>
<evidence type="ECO:0000313" key="3">
    <source>
        <dbReference type="Proteomes" id="UP000478546"/>
    </source>
</evidence>
<protein>
    <submittedName>
        <fullName evidence="2">Uncharacterized protein</fullName>
    </submittedName>
</protein>
<feature type="transmembrane region" description="Helical" evidence="1">
    <location>
        <begin position="79"/>
        <end position="97"/>
    </location>
</feature>
<evidence type="ECO:0000256" key="1">
    <source>
        <dbReference type="SAM" id="Phobius"/>
    </source>
</evidence>
<evidence type="ECO:0000313" key="2">
    <source>
        <dbReference type="EMBL" id="NDK56107.1"/>
    </source>
</evidence>
<gene>
    <name evidence="2" type="ORF">GWO68_09270</name>
</gene>
<feature type="transmembrane region" description="Helical" evidence="1">
    <location>
        <begin position="5"/>
        <end position="24"/>
    </location>
</feature>
<dbReference type="Proteomes" id="UP000478546">
    <property type="component" value="Unassembled WGS sequence"/>
</dbReference>
<proteinExistence type="predicted"/>
<name>A0A6B2H6U0_9BACT</name>
<keyword evidence="1" id="KW-0812">Transmembrane</keyword>
<keyword evidence="1" id="KW-1133">Transmembrane helix</keyword>
<keyword evidence="1" id="KW-0472">Membrane</keyword>